<dbReference type="Proteomes" id="UP000750711">
    <property type="component" value="Unassembled WGS sequence"/>
</dbReference>
<feature type="region of interest" description="Disordered" evidence="1">
    <location>
        <begin position="105"/>
        <end position="138"/>
    </location>
</feature>
<dbReference type="EMBL" id="JAGHQM010000003">
    <property type="protein sequence ID" value="KAH0566524.1"/>
    <property type="molecule type" value="Genomic_DNA"/>
</dbReference>
<protein>
    <submittedName>
        <fullName evidence="3">Uncharacterized protein</fullName>
    </submittedName>
</protein>
<keyword evidence="2" id="KW-0812">Transmembrane</keyword>
<comment type="caution">
    <text evidence="3">The sequence shown here is derived from an EMBL/GenBank/DDBJ whole genome shotgun (WGS) entry which is preliminary data.</text>
</comment>
<dbReference type="AlphaFoldDB" id="A0A9P8LJK6"/>
<keyword evidence="2" id="KW-1133">Transmembrane helix</keyword>
<organism evidence="3 4">
    <name type="scientific">Trichoglossum hirsutum</name>
    <dbReference type="NCBI Taxonomy" id="265104"/>
    <lineage>
        <taxon>Eukaryota</taxon>
        <taxon>Fungi</taxon>
        <taxon>Dikarya</taxon>
        <taxon>Ascomycota</taxon>
        <taxon>Pezizomycotina</taxon>
        <taxon>Geoglossomycetes</taxon>
        <taxon>Geoglossales</taxon>
        <taxon>Geoglossaceae</taxon>
        <taxon>Trichoglossum</taxon>
    </lineage>
</organism>
<name>A0A9P8LJK6_9PEZI</name>
<proteinExistence type="predicted"/>
<keyword evidence="4" id="KW-1185">Reference proteome</keyword>
<evidence type="ECO:0000313" key="4">
    <source>
        <dbReference type="Proteomes" id="UP000750711"/>
    </source>
</evidence>
<sequence>MHVAQADVFLKIAKNDAINARITVVHPHEDNLTMDTLTSVFEAIAATKASTMESISDENSFVEKVAEAVRNWSDDIGLPLEYMSVEILEDIPSTSGAGPGVVGPAGPPVTGSQNTTPHELAYLPGAPPNEPRPARRQKAPAWAGRALMLLGSLAGAIITLVNDLGGFQ</sequence>
<evidence type="ECO:0000256" key="2">
    <source>
        <dbReference type="SAM" id="Phobius"/>
    </source>
</evidence>
<reference evidence="3" key="1">
    <citation type="submission" date="2021-03" db="EMBL/GenBank/DDBJ databases">
        <title>Comparative genomics and phylogenomic investigation of the class Geoglossomycetes provide insights into ecological specialization and systematics.</title>
        <authorList>
            <person name="Melie T."/>
            <person name="Pirro S."/>
            <person name="Miller A.N."/>
            <person name="Quandt A."/>
        </authorList>
    </citation>
    <scope>NUCLEOTIDE SEQUENCE</scope>
    <source>
        <strain evidence="3">CAQ_001_2017</strain>
    </source>
</reference>
<evidence type="ECO:0000313" key="3">
    <source>
        <dbReference type="EMBL" id="KAH0566524.1"/>
    </source>
</evidence>
<feature type="transmembrane region" description="Helical" evidence="2">
    <location>
        <begin position="142"/>
        <end position="161"/>
    </location>
</feature>
<keyword evidence="2" id="KW-0472">Membrane</keyword>
<evidence type="ECO:0000256" key="1">
    <source>
        <dbReference type="SAM" id="MobiDB-lite"/>
    </source>
</evidence>
<gene>
    <name evidence="3" type="ORF">GP486_000065</name>
</gene>
<accession>A0A9P8LJK6</accession>